<name>A0A6S7EG62_9BURK</name>
<organism evidence="1 2">
    <name type="scientific">Achromobacter anxifer</name>
    <dbReference type="NCBI Taxonomy" id="1287737"/>
    <lineage>
        <taxon>Bacteria</taxon>
        <taxon>Pseudomonadati</taxon>
        <taxon>Pseudomonadota</taxon>
        <taxon>Betaproteobacteria</taxon>
        <taxon>Burkholderiales</taxon>
        <taxon>Alcaligenaceae</taxon>
        <taxon>Achromobacter</taxon>
    </lineage>
</organism>
<sequence length="83" mass="9027">MKSRSAYKAPYYKARHGIDEGLRKATARLVSPTPRHGAAFNQRPAPTPADSSWDAWFAGESVTADFLNDRDQPVARAGGLPCP</sequence>
<evidence type="ECO:0000313" key="1">
    <source>
        <dbReference type="EMBL" id="CAB3910981.1"/>
    </source>
</evidence>
<dbReference type="Proteomes" id="UP000494117">
    <property type="component" value="Unassembled WGS sequence"/>
</dbReference>
<keyword evidence="2" id="KW-1185">Reference proteome</keyword>
<dbReference type="AlphaFoldDB" id="A0A6S7EG62"/>
<proteinExistence type="predicted"/>
<dbReference type="EMBL" id="CADILG010000043">
    <property type="protein sequence ID" value="CAB3910981.1"/>
    <property type="molecule type" value="Genomic_DNA"/>
</dbReference>
<evidence type="ECO:0000313" key="2">
    <source>
        <dbReference type="Proteomes" id="UP000494117"/>
    </source>
</evidence>
<reference evidence="1 2" key="1">
    <citation type="submission" date="2020-04" db="EMBL/GenBank/DDBJ databases">
        <authorList>
            <person name="De Canck E."/>
        </authorList>
    </citation>
    <scope>NUCLEOTIDE SEQUENCE [LARGE SCALE GENOMIC DNA]</scope>
    <source>
        <strain evidence="1 2">LMG 26858</strain>
    </source>
</reference>
<gene>
    <name evidence="1" type="ORF">LMG26858_04733</name>
</gene>
<accession>A0A6S7EG62</accession>
<protein>
    <submittedName>
        <fullName evidence="1">Uncharacterized protein</fullName>
    </submittedName>
</protein>